<sequence>MIQALKETPDRHLSFFRGIIPSLNTFDDDEILEFQMSVLQTITCIKQREKMLLYNQSLLQTRHLRTNTSQRATTSTGSQNMDIQHYSLLRQRRAPRPVYIIQCDLGANQQRNVAVATASQYYENVGHHLSPAPAVFHSPSKMSQSSVDSFDFST</sequence>
<accession>A0AAN7VGG1</accession>
<dbReference type="Proteomes" id="UP001329430">
    <property type="component" value="Chromosome 2"/>
</dbReference>
<gene>
    <name evidence="1" type="ORF">RI129_002652</name>
</gene>
<comment type="caution">
    <text evidence="1">The sequence shown here is derived from an EMBL/GenBank/DDBJ whole genome shotgun (WGS) entry which is preliminary data.</text>
</comment>
<dbReference type="EMBL" id="JAVRBK010000002">
    <property type="protein sequence ID" value="KAK5647760.1"/>
    <property type="molecule type" value="Genomic_DNA"/>
</dbReference>
<name>A0AAN7VGG1_9COLE</name>
<keyword evidence="2" id="KW-1185">Reference proteome</keyword>
<protein>
    <submittedName>
        <fullName evidence="1">Uncharacterized protein</fullName>
    </submittedName>
</protein>
<evidence type="ECO:0000313" key="2">
    <source>
        <dbReference type="Proteomes" id="UP001329430"/>
    </source>
</evidence>
<proteinExistence type="predicted"/>
<dbReference type="AlphaFoldDB" id="A0AAN7VGG1"/>
<evidence type="ECO:0000313" key="1">
    <source>
        <dbReference type="EMBL" id="KAK5647760.1"/>
    </source>
</evidence>
<organism evidence="1 2">
    <name type="scientific">Pyrocoelia pectoralis</name>
    <dbReference type="NCBI Taxonomy" id="417401"/>
    <lineage>
        <taxon>Eukaryota</taxon>
        <taxon>Metazoa</taxon>
        <taxon>Ecdysozoa</taxon>
        <taxon>Arthropoda</taxon>
        <taxon>Hexapoda</taxon>
        <taxon>Insecta</taxon>
        <taxon>Pterygota</taxon>
        <taxon>Neoptera</taxon>
        <taxon>Endopterygota</taxon>
        <taxon>Coleoptera</taxon>
        <taxon>Polyphaga</taxon>
        <taxon>Elateriformia</taxon>
        <taxon>Elateroidea</taxon>
        <taxon>Lampyridae</taxon>
        <taxon>Lampyrinae</taxon>
        <taxon>Pyrocoelia</taxon>
    </lineage>
</organism>
<reference evidence="1 2" key="1">
    <citation type="journal article" date="2024" name="Insects">
        <title>An Improved Chromosome-Level Genome Assembly of the Firefly Pyrocoelia pectoralis.</title>
        <authorList>
            <person name="Fu X."/>
            <person name="Meyer-Rochow V.B."/>
            <person name="Ballantyne L."/>
            <person name="Zhu X."/>
        </authorList>
    </citation>
    <scope>NUCLEOTIDE SEQUENCE [LARGE SCALE GENOMIC DNA]</scope>
    <source>
        <strain evidence="1">XCY_ONT2</strain>
    </source>
</reference>